<dbReference type="InterPro" id="IPR002125">
    <property type="entry name" value="CMP_dCMP_dom"/>
</dbReference>
<keyword evidence="1" id="KW-0819">tRNA processing</keyword>
<evidence type="ECO:0000313" key="5">
    <source>
        <dbReference type="Proteomes" id="UP001497472"/>
    </source>
</evidence>
<organism evidence="4 5">
    <name type="scientific">Leptosia nina</name>
    <dbReference type="NCBI Taxonomy" id="320188"/>
    <lineage>
        <taxon>Eukaryota</taxon>
        <taxon>Metazoa</taxon>
        <taxon>Ecdysozoa</taxon>
        <taxon>Arthropoda</taxon>
        <taxon>Hexapoda</taxon>
        <taxon>Insecta</taxon>
        <taxon>Pterygota</taxon>
        <taxon>Neoptera</taxon>
        <taxon>Endopterygota</taxon>
        <taxon>Lepidoptera</taxon>
        <taxon>Glossata</taxon>
        <taxon>Ditrysia</taxon>
        <taxon>Papilionoidea</taxon>
        <taxon>Pieridae</taxon>
        <taxon>Pierinae</taxon>
        <taxon>Leptosia</taxon>
    </lineage>
</organism>
<dbReference type="GO" id="GO:0005737">
    <property type="term" value="C:cytoplasm"/>
    <property type="evidence" value="ECO:0007669"/>
    <property type="project" value="TreeGrafter"/>
</dbReference>
<accession>A0AAV1JKJ0</accession>
<dbReference type="GO" id="GO:0052717">
    <property type="term" value="F:tRNA-specific adenosine-34 deaminase activity"/>
    <property type="evidence" value="ECO:0007669"/>
    <property type="project" value="UniProtKB-EC"/>
</dbReference>
<dbReference type="AlphaFoldDB" id="A0AAV1JKJ0"/>
<sequence length="369" mass="42298">MDGSLLPAIQEPPIKKIKPSTNMTINFYLNEVTSSKTPLKVVLNDDISESLPLIEVYTGHIQNPKDISKTVLLLNEKLPIKELQHLKRVKKQDIFLCPITYTNEMTIQEYLKSLDDSFADIFDSFAVIHVPKQPPKLKKQFEDTKEYWPCNFHPDKYLEKLFSDNFFTQEESNMHRKYMYIALLNAKWYVMNDASIHDVPNVTLVVDPIIASVVAVATDNRKKHPTQHSTMLAIDNVARTQNGGAWSPDCELDEETMIPNSLLQCLKAEMPEINFGHRKFKSNRVTDDNNSGTENNETSSLDSPYLCTGYYIYMLREPCVMCSMALVHARAKRIFFCVDNERDGGLKSKVKLQTVSSLNHRFEVFTGFL</sequence>
<dbReference type="Proteomes" id="UP001497472">
    <property type="component" value="Unassembled WGS sequence"/>
</dbReference>
<reference evidence="4 5" key="1">
    <citation type="submission" date="2023-11" db="EMBL/GenBank/DDBJ databases">
        <authorList>
            <person name="Okamura Y."/>
        </authorList>
    </citation>
    <scope>NUCLEOTIDE SEQUENCE [LARGE SCALE GENOMIC DNA]</scope>
</reference>
<dbReference type="InterPro" id="IPR016193">
    <property type="entry name" value="Cytidine_deaminase-like"/>
</dbReference>
<comment type="caution">
    <text evidence="4">The sequence shown here is derived from an EMBL/GenBank/DDBJ whole genome shotgun (WGS) entry which is preliminary data.</text>
</comment>
<evidence type="ECO:0000256" key="1">
    <source>
        <dbReference type="ARBA" id="ARBA00022694"/>
    </source>
</evidence>
<feature type="domain" description="CMP/dCMP-type deaminase" evidence="3">
    <location>
        <begin position="252"/>
        <end position="348"/>
    </location>
</feature>
<evidence type="ECO:0000259" key="3">
    <source>
        <dbReference type="PROSITE" id="PS51747"/>
    </source>
</evidence>
<dbReference type="EMBL" id="CAVLEF010000011">
    <property type="protein sequence ID" value="CAK1548993.1"/>
    <property type="molecule type" value="Genomic_DNA"/>
</dbReference>
<protein>
    <recommendedName>
        <fullName evidence="3">CMP/dCMP-type deaminase domain-containing protein</fullName>
    </recommendedName>
</protein>
<evidence type="ECO:0000256" key="2">
    <source>
        <dbReference type="ARBA" id="ARBA00038160"/>
    </source>
</evidence>
<name>A0AAV1JKJ0_9NEOP</name>
<gene>
    <name evidence="4" type="ORF">LNINA_LOCUS8334</name>
</gene>
<proteinExistence type="inferred from homology"/>
<dbReference type="Pfam" id="PF00383">
    <property type="entry name" value="dCMP_cyt_deam_1"/>
    <property type="match status" value="1"/>
</dbReference>
<evidence type="ECO:0000313" key="4">
    <source>
        <dbReference type="EMBL" id="CAK1548993.1"/>
    </source>
</evidence>
<dbReference type="PANTHER" id="PTHR11079:SF156">
    <property type="entry name" value="INACTIVE TRNA-SPECIFIC ADENOSINE DEAMINASE-LIKE PROTEIN 3-RELATED"/>
    <property type="match status" value="1"/>
</dbReference>
<dbReference type="GO" id="GO:0002100">
    <property type="term" value="P:tRNA wobble adenosine to inosine editing"/>
    <property type="evidence" value="ECO:0007669"/>
    <property type="project" value="InterPro"/>
</dbReference>
<dbReference type="GO" id="GO:0046872">
    <property type="term" value="F:metal ion binding"/>
    <property type="evidence" value="ECO:0007669"/>
    <property type="project" value="UniProtKB-KW"/>
</dbReference>
<comment type="similarity">
    <text evidence="2">Belongs to the cytidine and deoxycytidylate deaminase family. ADAT3 subfamily.</text>
</comment>
<dbReference type="Gene3D" id="3.40.140.10">
    <property type="entry name" value="Cytidine Deaminase, domain 2"/>
    <property type="match status" value="1"/>
</dbReference>
<dbReference type="SUPFAM" id="SSF53927">
    <property type="entry name" value="Cytidine deaminase-like"/>
    <property type="match status" value="1"/>
</dbReference>
<dbReference type="PROSITE" id="PS51747">
    <property type="entry name" value="CYT_DCMP_DEAMINASES_2"/>
    <property type="match status" value="1"/>
</dbReference>
<dbReference type="PANTHER" id="PTHR11079">
    <property type="entry name" value="CYTOSINE DEAMINASE FAMILY MEMBER"/>
    <property type="match status" value="1"/>
</dbReference>
<keyword evidence="5" id="KW-1185">Reference proteome</keyword>
<dbReference type="GO" id="GO:0005634">
    <property type="term" value="C:nucleus"/>
    <property type="evidence" value="ECO:0007669"/>
    <property type="project" value="TreeGrafter"/>
</dbReference>